<protein>
    <submittedName>
        <fullName evidence="2">Uncharacterized protein</fullName>
    </submittedName>
</protein>
<dbReference type="Proteomes" id="UP001154329">
    <property type="component" value="Chromosome 2"/>
</dbReference>
<dbReference type="EMBL" id="OU899035">
    <property type="protein sequence ID" value="CAH1720582.1"/>
    <property type="molecule type" value="Genomic_DNA"/>
</dbReference>
<reference evidence="2" key="1">
    <citation type="submission" date="2022-02" db="EMBL/GenBank/DDBJ databases">
        <authorList>
            <person name="King R."/>
        </authorList>
    </citation>
    <scope>NUCLEOTIDE SEQUENCE</scope>
</reference>
<keyword evidence="3" id="KW-1185">Reference proteome</keyword>
<name>A0A9P0NFR7_APHGO</name>
<dbReference type="AlphaFoldDB" id="A0A9P0NFR7"/>
<evidence type="ECO:0000256" key="1">
    <source>
        <dbReference type="SAM" id="MobiDB-lite"/>
    </source>
</evidence>
<organism evidence="2 3">
    <name type="scientific">Aphis gossypii</name>
    <name type="common">Cotton aphid</name>
    <dbReference type="NCBI Taxonomy" id="80765"/>
    <lineage>
        <taxon>Eukaryota</taxon>
        <taxon>Metazoa</taxon>
        <taxon>Ecdysozoa</taxon>
        <taxon>Arthropoda</taxon>
        <taxon>Hexapoda</taxon>
        <taxon>Insecta</taxon>
        <taxon>Pterygota</taxon>
        <taxon>Neoptera</taxon>
        <taxon>Paraneoptera</taxon>
        <taxon>Hemiptera</taxon>
        <taxon>Sternorrhyncha</taxon>
        <taxon>Aphidomorpha</taxon>
        <taxon>Aphidoidea</taxon>
        <taxon>Aphididae</taxon>
        <taxon>Aphidini</taxon>
        <taxon>Aphis</taxon>
        <taxon>Aphis</taxon>
    </lineage>
</organism>
<evidence type="ECO:0000313" key="3">
    <source>
        <dbReference type="Proteomes" id="UP001154329"/>
    </source>
</evidence>
<proteinExistence type="predicted"/>
<accession>A0A9P0NFR7</accession>
<feature type="region of interest" description="Disordered" evidence="1">
    <location>
        <begin position="372"/>
        <end position="395"/>
    </location>
</feature>
<gene>
    <name evidence="2" type="ORF">APHIGO_LOCUS4040</name>
</gene>
<feature type="compositionally biased region" description="Basic and acidic residues" evidence="1">
    <location>
        <begin position="378"/>
        <end position="390"/>
    </location>
</feature>
<evidence type="ECO:0000313" key="2">
    <source>
        <dbReference type="EMBL" id="CAH1720582.1"/>
    </source>
</evidence>
<sequence length="533" mass="62923">MLEMSGEYDDNPTVSIQTLSTQKEVTEDAETYERSVSIEECKKKSTNSIETEAAMHDTIKMMQEQLNALTLRFNEFQITQNVTTSNLTLPDPENDPESINECEGESFEALSIEFEYNSISTFSSEPEIIKEIEEEKPPFNVNTFLEEQKEYYIYNNDRNVIEEIMEHLLNENKNLCCAMQKFKKSIKDIPNDNYNDYENEEIDIEQKFINSDIDSLFTVKKRKFDPTKQEDNLKRLDISSKGEVYLDIFGRRQKRKDLFLPLSIRDFREFDLDYRTNFQIMLSFFESYNKKFEKDRRDIEELQKSFVHKEKYLRFKEAVMSTHNEIKDQIREYIIKDPEASGIVRFIKEGACISCGRPAIMKTTNSHPIYCNMPPNSNEKKRNQKSEGVKTPKPMNTYKQKESFLKNVPICTSMHNFPVPTTVVPKKKKEELEYELDRMKNDYKNQPLDAKDLILLEKLTKQFKSKGVKTPKPMNTYKQKESFLKNVPICTSMHNFPVPTTVVSKKKIEELKYELDRLKIDYKKKPENKNVWR</sequence>
<reference evidence="2" key="2">
    <citation type="submission" date="2022-10" db="EMBL/GenBank/DDBJ databases">
        <authorList>
            <consortium name="ENA_rothamsted_submissions"/>
            <consortium name="culmorum"/>
            <person name="King R."/>
        </authorList>
    </citation>
    <scope>NUCLEOTIDE SEQUENCE</scope>
</reference>